<dbReference type="SUPFAM" id="SSF50978">
    <property type="entry name" value="WD40 repeat-like"/>
    <property type="match status" value="1"/>
</dbReference>
<evidence type="ECO:0000256" key="19">
    <source>
        <dbReference type="PROSITE-ProRule" id="PRU00221"/>
    </source>
</evidence>
<evidence type="ECO:0000256" key="6">
    <source>
        <dbReference type="ARBA" id="ARBA00022553"/>
    </source>
</evidence>
<evidence type="ECO:0000256" key="12">
    <source>
        <dbReference type="ARBA" id="ARBA00023242"/>
    </source>
</evidence>
<comment type="subcellular location">
    <subcellularLocation>
        <location evidence="1">Nucleus</location>
        <location evidence="1">Nucleolus</location>
    </subcellularLocation>
</comment>
<dbReference type="PRINTS" id="PR00320">
    <property type="entry name" value="GPROTEINBRPT"/>
</dbReference>
<dbReference type="InterPro" id="IPR015943">
    <property type="entry name" value="WD40/YVTN_repeat-like_dom_sf"/>
</dbReference>
<feature type="compositionally biased region" description="Acidic residues" evidence="20">
    <location>
        <begin position="49"/>
        <end position="65"/>
    </location>
</feature>
<evidence type="ECO:0000256" key="9">
    <source>
        <dbReference type="ARBA" id="ARBA00022843"/>
    </source>
</evidence>
<sequence>MSFFIRSGRGRGGTAKGSKRKIDKSSKPQKNGTTIPNKKKIKTKFQSGGDEEIPSDSDEINSEEETYTKGKSHQYSTDEEEEEETAQEKKLRLTKQYLAQLEAEEAEKTDDEEGHDLVGERLKTDILEQAGKLQRKLADEYVQPSPDDITLLRGHQLAVTCLVITPDEKHVFSGSKDCSIVKWSLESKKKVHTIHGGRKGTEDRHVGHTSHVLCLAVSSDGTFLVSGDRNKLIHVWNPDTCQLLHTFTGHRDAVSGLAFRRGTHQLFSASHDRSVKIWNLDEMAYVETLFGHQDSISGIDSGTRDRAVTSGGRDGTVRIWKVVEESQLVFHGHGGCIDCVALINEEHFVSGSDNNSLSLWYVQKKKPICTVQNAHPGSEDGDPTVKNENWITSVAAIPNSDLIASAGSKDGCLRLWKAEQGFRELTVHHVIPVRGFINCVQFSSQGNYLVAAVGQEHKLGRWWRLKDAKNGVCIIRLRKKNAT</sequence>
<evidence type="ECO:0000256" key="17">
    <source>
        <dbReference type="ARBA" id="ARBA00076054"/>
    </source>
</evidence>
<comment type="subunit">
    <text evidence="15">Interacts specifically with the U3 small nucleolar RNA (U3 snoRNA). Binds a sub-fragment of the U3 snoRNA surrounding the B/C motif (3UBC). This association with the U3BC RNA is dependent on the binding of a protein called 15.5K to the box B/C motif. The association of the protein with the U3BC RNA was found to be also dependent on a conserved RNA structure that flanks the box B/C motif. Part of the small subunit (SSU) processome, composed of more than 70 proteins and the RNA chaperone small nucleolar RNA (snoRNA) U3.</text>
</comment>
<dbReference type="GO" id="GO:0034511">
    <property type="term" value="F:U3 snoRNA binding"/>
    <property type="evidence" value="ECO:0007669"/>
    <property type="project" value="InterPro"/>
</dbReference>
<evidence type="ECO:0000256" key="3">
    <source>
        <dbReference type="ARBA" id="ARBA00022481"/>
    </source>
</evidence>
<feature type="repeat" description="WD" evidence="19">
    <location>
        <begin position="205"/>
        <end position="246"/>
    </location>
</feature>
<evidence type="ECO:0000256" key="11">
    <source>
        <dbReference type="ARBA" id="ARBA00022990"/>
    </source>
</evidence>
<evidence type="ECO:0000256" key="4">
    <source>
        <dbReference type="ARBA" id="ARBA00022499"/>
    </source>
</evidence>
<dbReference type="FunFam" id="2.130.10.10:FF:000143">
    <property type="entry name" value="U3 small nucleolar RNA-interacting protein 2 isoform X2"/>
    <property type="match status" value="1"/>
</dbReference>
<evidence type="ECO:0000256" key="5">
    <source>
        <dbReference type="ARBA" id="ARBA00022552"/>
    </source>
</evidence>
<evidence type="ECO:0000256" key="20">
    <source>
        <dbReference type="SAM" id="MobiDB-lite"/>
    </source>
</evidence>
<feature type="repeat" description="WD" evidence="19">
    <location>
        <begin position="152"/>
        <end position="193"/>
    </location>
</feature>
<dbReference type="Gene3D" id="2.130.10.10">
    <property type="entry name" value="YVTN repeat-like/Quinoprotein amine dehydrogenase"/>
    <property type="match status" value="1"/>
</dbReference>
<evidence type="ECO:0000256" key="15">
    <source>
        <dbReference type="ARBA" id="ARBA00065513"/>
    </source>
</evidence>
<dbReference type="OMA" id="CSLRIWK"/>
<keyword evidence="11" id="KW-0007">Acetylation</keyword>
<evidence type="ECO:0000256" key="8">
    <source>
        <dbReference type="ARBA" id="ARBA00022737"/>
    </source>
</evidence>
<dbReference type="GeneID" id="106172051"/>
<evidence type="ECO:0000256" key="10">
    <source>
        <dbReference type="ARBA" id="ARBA00022884"/>
    </source>
</evidence>
<gene>
    <name evidence="22 23" type="primary">LOC106172051</name>
</gene>
<dbReference type="RefSeq" id="XP_013408088.1">
    <property type="nucleotide sequence ID" value="XM_013552634.2"/>
</dbReference>
<dbReference type="GO" id="GO:0006364">
    <property type="term" value="P:rRNA processing"/>
    <property type="evidence" value="ECO:0007669"/>
    <property type="project" value="UniProtKB-KW"/>
</dbReference>
<dbReference type="RefSeq" id="XP_013408087.1">
    <property type="nucleotide sequence ID" value="XM_013552633.2"/>
</dbReference>
<evidence type="ECO:0000313" key="22">
    <source>
        <dbReference type="RefSeq" id="XP_013408087.1"/>
    </source>
</evidence>
<keyword evidence="12" id="KW-0539">Nucleus</keyword>
<evidence type="ECO:0000256" key="13">
    <source>
        <dbReference type="ARBA" id="ARBA00023274"/>
    </source>
</evidence>
<dbReference type="PROSITE" id="PS50082">
    <property type="entry name" value="WD_REPEATS_2"/>
    <property type="match status" value="4"/>
</dbReference>
<keyword evidence="13" id="KW-0687">Ribonucleoprotein</keyword>
<dbReference type="InterPro" id="IPR001680">
    <property type="entry name" value="WD40_rpt"/>
</dbReference>
<evidence type="ECO:0000313" key="23">
    <source>
        <dbReference type="RefSeq" id="XP_013408088.1"/>
    </source>
</evidence>
<evidence type="ECO:0000256" key="7">
    <source>
        <dbReference type="ARBA" id="ARBA00022574"/>
    </source>
</evidence>
<name>A0A1S3JCG2_LINAN</name>
<keyword evidence="21" id="KW-1185">Reference proteome</keyword>
<keyword evidence="3" id="KW-0488">Methylation</keyword>
<organism evidence="22">
    <name type="scientific">Lingula anatina</name>
    <name type="common">Brachiopod</name>
    <name type="synonym">Lingula unguis</name>
    <dbReference type="NCBI Taxonomy" id="7574"/>
    <lineage>
        <taxon>Eukaryota</taxon>
        <taxon>Metazoa</taxon>
        <taxon>Spiralia</taxon>
        <taxon>Lophotrochozoa</taxon>
        <taxon>Brachiopoda</taxon>
        <taxon>Linguliformea</taxon>
        <taxon>Lingulata</taxon>
        <taxon>Lingulida</taxon>
        <taxon>Linguloidea</taxon>
        <taxon>Lingulidae</taxon>
        <taxon>Lingula</taxon>
    </lineage>
</organism>
<dbReference type="Proteomes" id="UP000085678">
    <property type="component" value="Unplaced"/>
</dbReference>
<reference evidence="22 23" key="1">
    <citation type="submission" date="2023-09" db="UniProtKB">
        <authorList>
            <consortium name="RefSeq"/>
        </authorList>
    </citation>
    <scope>IDENTIFICATION</scope>
    <source>
        <tissue evidence="22 23">Gonads</tissue>
    </source>
</reference>
<dbReference type="STRING" id="7574.A0A1S3JCG2"/>
<dbReference type="AlphaFoldDB" id="A0A1S3JCG2"/>
<keyword evidence="9" id="KW-0832">Ubl conjugation</keyword>
<keyword evidence="4" id="KW-1017">Isopeptide bond</keyword>
<dbReference type="GO" id="GO:0032040">
    <property type="term" value="C:small-subunit processome"/>
    <property type="evidence" value="ECO:0007669"/>
    <property type="project" value="TreeGrafter"/>
</dbReference>
<dbReference type="PANTHER" id="PTHR19865:SF0">
    <property type="entry name" value="U3 SMALL NUCLEOLAR RNA-INTERACTING PROTEIN 2"/>
    <property type="match status" value="1"/>
</dbReference>
<dbReference type="SMART" id="SM00320">
    <property type="entry name" value="WD40"/>
    <property type="match status" value="7"/>
</dbReference>
<comment type="similarity">
    <text evidence="2">Belongs to the WD repeat RRP9 family.</text>
</comment>
<proteinExistence type="inferred from homology"/>
<keyword evidence="8" id="KW-0677">Repeat</keyword>
<dbReference type="OrthoDB" id="189968at2759"/>
<keyword evidence="10" id="KW-0694">RNA-binding</keyword>
<evidence type="ECO:0000256" key="14">
    <source>
        <dbReference type="ARBA" id="ARBA00055322"/>
    </source>
</evidence>
<dbReference type="KEGG" id="lak:106172051"/>
<dbReference type="InterPro" id="IPR020472">
    <property type="entry name" value="WD40_PAC1"/>
</dbReference>
<keyword evidence="6" id="KW-0597">Phosphoprotein</keyword>
<feature type="repeat" description="WD" evidence="19">
    <location>
        <begin position="247"/>
        <end position="288"/>
    </location>
</feature>
<accession>A0A1S3JCG2</accession>
<dbReference type="InterPro" id="IPR036322">
    <property type="entry name" value="WD40_repeat_dom_sf"/>
</dbReference>
<dbReference type="PANTHER" id="PTHR19865">
    <property type="entry name" value="U3 SMALL NUCLEOLAR RNA INTERACTING PROTEIN 2"/>
    <property type="match status" value="1"/>
</dbReference>
<dbReference type="InterPro" id="IPR019775">
    <property type="entry name" value="WD40_repeat_CS"/>
</dbReference>
<dbReference type="InterPro" id="IPR039241">
    <property type="entry name" value="Rrp9-like"/>
</dbReference>
<dbReference type="PROSITE" id="PS00678">
    <property type="entry name" value="WD_REPEATS_1"/>
    <property type="match status" value="1"/>
</dbReference>
<comment type="function">
    <text evidence="14">Component of a nucleolar small nuclear ribonucleoprotein particle (snoRNP) thought to participate in the processing and modification of pre-ribosomal RNA (pre-rRNA). Part of the small subunit (SSU) processome, first precursor of the small eukaryotic ribosomal subunit. During the assembly of the SSU processome in the nucleolus, many ribosome biogenesis factors, an RNA chaperone and ribosomal proteins associate with the nascent pre-rRNA and work in concert to generate RNA folding, modifications, rearrangements and cleavage as well as targeted degradation of pre-ribosomal RNA by the RNA exosome.</text>
</comment>
<keyword evidence="5" id="KW-0698">rRNA processing</keyword>
<evidence type="ECO:0000256" key="16">
    <source>
        <dbReference type="ARBA" id="ARBA00074377"/>
    </source>
</evidence>
<evidence type="ECO:0000313" key="21">
    <source>
        <dbReference type="Proteomes" id="UP000085678"/>
    </source>
</evidence>
<feature type="region of interest" description="Disordered" evidence="20">
    <location>
        <begin position="1"/>
        <end position="89"/>
    </location>
</feature>
<dbReference type="PROSITE" id="PS50294">
    <property type="entry name" value="WD_REPEATS_REGION"/>
    <property type="match status" value="4"/>
</dbReference>
<dbReference type="Pfam" id="PF00400">
    <property type="entry name" value="WD40"/>
    <property type="match status" value="6"/>
</dbReference>
<evidence type="ECO:0000256" key="2">
    <source>
        <dbReference type="ARBA" id="ARBA00006777"/>
    </source>
</evidence>
<evidence type="ECO:0000256" key="18">
    <source>
        <dbReference type="ARBA" id="ARBA00077445"/>
    </source>
</evidence>
<dbReference type="CDD" id="cd00200">
    <property type="entry name" value="WD40"/>
    <property type="match status" value="1"/>
</dbReference>
<evidence type="ECO:0000256" key="1">
    <source>
        <dbReference type="ARBA" id="ARBA00004604"/>
    </source>
</evidence>
<keyword evidence="7 19" id="KW-0853">WD repeat</keyword>
<protein>
    <recommendedName>
        <fullName evidence="16">U3 small nucleolar RNA-interacting protein 2</fullName>
    </recommendedName>
    <alternativeName>
        <fullName evidence="18">RRP9 homolog</fullName>
    </alternativeName>
    <alternativeName>
        <fullName evidence="17">U3 small nucleolar ribonucleoprotein-associated 55 kDa protein</fullName>
    </alternativeName>
</protein>
<feature type="repeat" description="WD" evidence="19">
    <location>
        <begin position="289"/>
        <end position="330"/>
    </location>
</feature>